<feature type="transmembrane region" description="Helical" evidence="1">
    <location>
        <begin position="37"/>
        <end position="58"/>
    </location>
</feature>
<keyword evidence="1" id="KW-0472">Membrane</keyword>
<evidence type="ECO:0000313" key="2">
    <source>
        <dbReference type="EMBL" id="OAU95729.1"/>
    </source>
</evidence>
<keyword evidence="1" id="KW-0812">Transmembrane</keyword>
<keyword evidence="1" id="KW-1133">Transmembrane helix</keyword>
<name>A0A198UHE8_MORCA</name>
<gene>
    <name evidence="2" type="ORF">AO384_1335</name>
</gene>
<organism evidence="2 3">
    <name type="scientific">Moraxella catarrhalis</name>
    <name type="common">Branhamella catarrhalis</name>
    <dbReference type="NCBI Taxonomy" id="480"/>
    <lineage>
        <taxon>Bacteria</taxon>
        <taxon>Pseudomonadati</taxon>
        <taxon>Pseudomonadota</taxon>
        <taxon>Gammaproteobacteria</taxon>
        <taxon>Moraxellales</taxon>
        <taxon>Moraxellaceae</taxon>
        <taxon>Moraxella</taxon>
    </lineage>
</organism>
<evidence type="ECO:0000313" key="3">
    <source>
        <dbReference type="Proteomes" id="UP000078228"/>
    </source>
</evidence>
<keyword evidence="3" id="KW-1185">Reference proteome</keyword>
<evidence type="ECO:0000256" key="1">
    <source>
        <dbReference type="SAM" id="Phobius"/>
    </source>
</evidence>
<comment type="caution">
    <text evidence="2">The sequence shown here is derived from an EMBL/GenBank/DDBJ whole genome shotgun (WGS) entry which is preliminary data.</text>
</comment>
<accession>A0A198UHE8</accession>
<protein>
    <submittedName>
        <fullName evidence="2">Uncharacterized protein</fullName>
    </submittedName>
</protein>
<proteinExistence type="predicted"/>
<dbReference type="AlphaFoldDB" id="A0A198UHE8"/>
<feature type="transmembrane region" description="Helical" evidence="1">
    <location>
        <begin position="7"/>
        <end position="25"/>
    </location>
</feature>
<sequence>MHDKVMTVFRILTILSFFTLSKVVYHNYNDIIPDNAILGMAVYVLVLCLIIALSNFWIGKVYDEFTHKS</sequence>
<dbReference type="EMBL" id="LXHC01000022">
    <property type="protein sequence ID" value="OAU95729.1"/>
    <property type="molecule type" value="Genomic_DNA"/>
</dbReference>
<reference evidence="2 3" key="1">
    <citation type="journal article" date="2016" name="Genome Biol. Evol.">
        <title>Comparative Genomic Analyses of the Moraxella catarrhalis Serosensitive and Seroresistant Lineages Demonstrate Their Independent Evolution.</title>
        <authorList>
            <person name="Earl J.P."/>
            <person name="de Vries S.P."/>
            <person name="Ahmed A."/>
            <person name="Powell E."/>
            <person name="Schultz M.P."/>
            <person name="Hermans P.W."/>
            <person name="Hill D.J."/>
            <person name="Zhou Z."/>
            <person name="Constantinidou C.I."/>
            <person name="Hu F.Z."/>
            <person name="Bootsma H.J."/>
            <person name="Ehrlich G.D."/>
        </authorList>
    </citation>
    <scope>NUCLEOTIDE SEQUENCE [LARGE SCALE GENOMIC DNA]</scope>
    <source>
        <strain evidence="2 3">Z7542</strain>
    </source>
</reference>
<dbReference type="Proteomes" id="UP000078228">
    <property type="component" value="Unassembled WGS sequence"/>
</dbReference>
<dbReference type="PATRIC" id="fig|480.237.peg.1806"/>